<dbReference type="InterPro" id="IPR011322">
    <property type="entry name" value="N-reg_PII-like_a/b"/>
</dbReference>
<gene>
    <name evidence="2" type="ORF">JDN41_05940</name>
</gene>
<sequence>MKELLRTTDIVLLSYVNSLLGDAGFPVLIADVHVSSIEGSIGAFPRRVLVAAEDWEECAELLTDADLGDQISGRTASSGISQS</sequence>
<dbReference type="AlphaFoldDB" id="A0A8I1GHG9"/>
<proteinExistence type="predicted"/>
<dbReference type="RefSeq" id="WP_037241072.1">
    <property type="nucleotide sequence ID" value="NZ_JAEMUK010000011.1"/>
</dbReference>
<comment type="caution">
    <text evidence="2">The sequence shown here is derived from an EMBL/GenBank/DDBJ whole genome shotgun (WGS) entry which is preliminary data.</text>
</comment>
<dbReference type="Gene3D" id="3.30.70.790">
    <property type="entry name" value="UreE, C-terminal domain"/>
    <property type="match status" value="1"/>
</dbReference>
<accession>A0A8I1GHG9</accession>
<feature type="domain" description="DUF2007" evidence="1">
    <location>
        <begin position="1"/>
        <end position="65"/>
    </location>
</feature>
<dbReference type="Proteomes" id="UP000623250">
    <property type="component" value="Unassembled WGS sequence"/>
</dbReference>
<reference evidence="2 3" key="1">
    <citation type="submission" date="2020-12" db="EMBL/GenBank/DDBJ databases">
        <title>Revised draft genomes of Rhodomicrobium vannielii ATCC 17100 and Rhodomicrobium udaipurense JA643.</title>
        <authorList>
            <person name="Conners E.M."/>
            <person name="Davenport E.J."/>
            <person name="Bose A."/>
        </authorList>
    </citation>
    <scope>NUCLEOTIDE SEQUENCE [LARGE SCALE GENOMIC DNA]</scope>
    <source>
        <strain evidence="2 3">JA643</strain>
    </source>
</reference>
<evidence type="ECO:0000313" key="3">
    <source>
        <dbReference type="Proteomes" id="UP000623250"/>
    </source>
</evidence>
<keyword evidence="3" id="KW-1185">Reference proteome</keyword>
<evidence type="ECO:0000313" key="2">
    <source>
        <dbReference type="EMBL" id="MBJ7543097.1"/>
    </source>
</evidence>
<protein>
    <submittedName>
        <fullName evidence="2">DUF2007 domain-containing protein</fullName>
    </submittedName>
</protein>
<dbReference type="InterPro" id="IPR018551">
    <property type="entry name" value="DUF2007"/>
</dbReference>
<dbReference type="EMBL" id="JAEMUK010000011">
    <property type="protein sequence ID" value="MBJ7543097.1"/>
    <property type="molecule type" value="Genomic_DNA"/>
</dbReference>
<organism evidence="2 3">
    <name type="scientific">Rhodomicrobium udaipurense</name>
    <dbReference type="NCBI Taxonomy" id="1202716"/>
    <lineage>
        <taxon>Bacteria</taxon>
        <taxon>Pseudomonadati</taxon>
        <taxon>Pseudomonadota</taxon>
        <taxon>Alphaproteobacteria</taxon>
        <taxon>Hyphomicrobiales</taxon>
        <taxon>Hyphomicrobiaceae</taxon>
        <taxon>Rhodomicrobium</taxon>
    </lineage>
</organism>
<dbReference type="Pfam" id="PF09413">
    <property type="entry name" value="DUF2007"/>
    <property type="match status" value="1"/>
</dbReference>
<dbReference type="SUPFAM" id="SSF54913">
    <property type="entry name" value="GlnB-like"/>
    <property type="match status" value="1"/>
</dbReference>
<name>A0A8I1GHG9_9HYPH</name>
<evidence type="ECO:0000259" key="1">
    <source>
        <dbReference type="Pfam" id="PF09413"/>
    </source>
</evidence>